<gene>
    <name evidence="3" type="ORF">LOC71_12435</name>
</gene>
<dbReference type="PANTHER" id="PTHR43384:SF6">
    <property type="entry name" value="SEPTUM SITE-DETERMINING PROTEIN MIND HOMOLOG, CHLOROPLASTIC"/>
    <property type="match status" value="1"/>
</dbReference>
<dbReference type="Gene3D" id="3.40.50.300">
    <property type="entry name" value="P-loop containing nucleotide triphosphate hydrolases"/>
    <property type="match status" value="1"/>
</dbReference>
<proteinExistence type="predicted"/>
<dbReference type="PANTHER" id="PTHR43384">
    <property type="entry name" value="SEPTUM SITE-DETERMINING PROTEIN MIND HOMOLOG, CHLOROPLASTIC-RELATED"/>
    <property type="match status" value="1"/>
</dbReference>
<name>A0ABS8NHP3_9BACT</name>
<comment type="caution">
    <text evidence="3">The sequence shown here is derived from an EMBL/GenBank/DDBJ whole genome shotgun (WGS) entry which is preliminary data.</text>
</comment>
<dbReference type="InterPro" id="IPR027417">
    <property type="entry name" value="P-loop_NTPase"/>
</dbReference>
<evidence type="ECO:0000256" key="1">
    <source>
        <dbReference type="ARBA" id="ARBA00022741"/>
    </source>
</evidence>
<evidence type="ECO:0000313" key="3">
    <source>
        <dbReference type="EMBL" id="MCC9643085.1"/>
    </source>
</evidence>
<evidence type="ECO:0008006" key="5">
    <source>
        <dbReference type="Google" id="ProtNLM"/>
    </source>
</evidence>
<sequence>METWILHERNEIATEVQQTLRELGLNCPQDRMVDLCLDTELAVDPFVGHRLIFVVFQTITPEHLLFLQTLLTAGDCKVIVLASITDPDAILQLFRVGVSDVIRWSNGSAEEIRRVVARIQSESIQHRCNGSLIGVIPTASATDSNLLACNLAASISEHLGTCSLIDMRVGGGDLAAMLKIDPQHTLQPLMTKADGVDASMVDQAMTPHPCGIQLLASPPLCSRFTNLKPRCCETILNIVAGAYACSVVHLEDPIQADDLDILESFDAIVLATRLDFVSLLRTKEYLRFLRNKQTLPASFHVVAMATGHAGELPIRSVEKLLNVNTIRSIPDDPVSVTVSLNMGNPVVLESPHSNIAKALRETTWTIPCIRDLLPSEASNGSPVPKGLLTSLKLSLVSGLIAGT</sequence>
<protein>
    <recommendedName>
        <fullName evidence="5">Response regulatory domain-containing protein</fullName>
    </recommendedName>
</protein>
<dbReference type="EMBL" id="JAJKFW010000023">
    <property type="protein sequence ID" value="MCC9643085.1"/>
    <property type="molecule type" value="Genomic_DNA"/>
</dbReference>
<dbReference type="InterPro" id="IPR050625">
    <property type="entry name" value="ParA/MinD_ATPase"/>
</dbReference>
<dbReference type="SUPFAM" id="SSF52540">
    <property type="entry name" value="P-loop containing nucleoside triphosphate hydrolases"/>
    <property type="match status" value="1"/>
</dbReference>
<reference evidence="3" key="1">
    <citation type="submission" date="2021-11" db="EMBL/GenBank/DDBJ databases">
        <title>Genome sequence.</title>
        <authorList>
            <person name="Sun Q."/>
        </authorList>
    </citation>
    <scope>NUCLEOTIDE SEQUENCE</scope>
    <source>
        <strain evidence="3">JC740</strain>
    </source>
</reference>
<dbReference type="Proteomes" id="UP001430306">
    <property type="component" value="Unassembled WGS sequence"/>
</dbReference>
<keyword evidence="4" id="KW-1185">Reference proteome</keyword>
<keyword evidence="2" id="KW-0067">ATP-binding</keyword>
<accession>A0ABS8NHP3</accession>
<organism evidence="3 4">
    <name type="scientific">Rhodopirellula halodulae</name>
    <dbReference type="NCBI Taxonomy" id="2894198"/>
    <lineage>
        <taxon>Bacteria</taxon>
        <taxon>Pseudomonadati</taxon>
        <taxon>Planctomycetota</taxon>
        <taxon>Planctomycetia</taxon>
        <taxon>Pirellulales</taxon>
        <taxon>Pirellulaceae</taxon>
        <taxon>Rhodopirellula</taxon>
    </lineage>
</organism>
<keyword evidence="1" id="KW-0547">Nucleotide-binding</keyword>
<evidence type="ECO:0000313" key="4">
    <source>
        <dbReference type="Proteomes" id="UP001430306"/>
    </source>
</evidence>
<evidence type="ECO:0000256" key="2">
    <source>
        <dbReference type="ARBA" id="ARBA00022840"/>
    </source>
</evidence>
<dbReference type="RefSeq" id="WP_230274029.1">
    <property type="nucleotide sequence ID" value="NZ_JAJKFW010000023.1"/>
</dbReference>